<dbReference type="STRING" id="1314781.A0A165CC47"/>
<dbReference type="Proteomes" id="UP000077266">
    <property type="component" value="Unassembled WGS sequence"/>
</dbReference>
<dbReference type="AlphaFoldDB" id="A0A165CC47"/>
<dbReference type="EMBL" id="KV426339">
    <property type="protein sequence ID" value="KZV82198.1"/>
    <property type="molecule type" value="Genomic_DNA"/>
</dbReference>
<name>A0A165CC47_EXIGL</name>
<reference evidence="1 2" key="1">
    <citation type="journal article" date="2016" name="Mol. Biol. Evol.">
        <title>Comparative Genomics of Early-Diverging Mushroom-Forming Fungi Provides Insights into the Origins of Lignocellulose Decay Capabilities.</title>
        <authorList>
            <person name="Nagy L.G."/>
            <person name="Riley R."/>
            <person name="Tritt A."/>
            <person name="Adam C."/>
            <person name="Daum C."/>
            <person name="Floudas D."/>
            <person name="Sun H."/>
            <person name="Yadav J.S."/>
            <person name="Pangilinan J."/>
            <person name="Larsson K.H."/>
            <person name="Matsuura K."/>
            <person name="Barry K."/>
            <person name="Labutti K."/>
            <person name="Kuo R."/>
            <person name="Ohm R.A."/>
            <person name="Bhattacharya S.S."/>
            <person name="Shirouzu T."/>
            <person name="Yoshinaga Y."/>
            <person name="Martin F.M."/>
            <person name="Grigoriev I.V."/>
            <person name="Hibbett D.S."/>
        </authorList>
    </citation>
    <scope>NUCLEOTIDE SEQUENCE [LARGE SCALE GENOMIC DNA]</scope>
    <source>
        <strain evidence="1 2">HHB12029</strain>
    </source>
</reference>
<feature type="non-terminal residue" evidence="1">
    <location>
        <position position="1"/>
    </location>
</feature>
<sequence>QVDGKTIRHTLGDVLYVPSAPNSLLSLSRFDSRGRRAEFSGGTCSFYASDGTLLARAEQSGRLYRVIGRTVTPSASSAVTTTLQTDAAAAHSWDEWH</sequence>
<accession>A0A165CC47</accession>
<organism evidence="1 2">
    <name type="scientific">Exidia glandulosa HHB12029</name>
    <dbReference type="NCBI Taxonomy" id="1314781"/>
    <lineage>
        <taxon>Eukaryota</taxon>
        <taxon>Fungi</taxon>
        <taxon>Dikarya</taxon>
        <taxon>Basidiomycota</taxon>
        <taxon>Agaricomycotina</taxon>
        <taxon>Agaricomycetes</taxon>
        <taxon>Auriculariales</taxon>
        <taxon>Exidiaceae</taxon>
        <taxon>Exidia</taxon>
    </lineage>
</organism>
<keyword evidence="2" id="KW-1185">Reference proteome</keyword>
<dbReference type="OrthoDB" id="3340343at2759"/>
<protein>
    <submittedName>
        <fullName evidence="1">Uncharacterized protein</fullName>
    </submittedName>
</protein>
<feature type="non-terminal residue" evidence="1">
    <location>
        <position position="97"/>
    </location>
</feature>
<proteinExistence type="predicted"/>
<evidence type="ECO:0000313" key="1">
    <source>
        <dbReference type="EMBL" id="KZV82198.1"/>
    </source>
</evidence>
<dbReference type="InParanoid" id="A0A165CC47"/>
<evidence type="ECO:0000313" key="2">
    <source>
        <dbReference type="Proteomes" id="UP000077266"/>
    </source>
</evidence>
<gene>
    <name evidence="1" type="ORF">EXIGLDRAFT_560933</name>
</gene>